<dbReference type="RefSeq" id="WP_244379816.1">
    <property type="nucleotide sequence ID" value="NZ_CP083239.1"/>
</dbReference>
<evidence type="ECO:0000313" key="3">
    <source>
        <dbReference type="Proteomes" id="UP000831684"/>
    </source>
</evidence>
<organism evidence="2 3">
    <name type="scientific">Ancylobacter polymorphus</name>
    <dbReference type="NCBI Taxonomy" id="223390"/>
    <lineage>
        <taxon>Bacteria</taxon>
        <taxon>Pseudomonadati</taxon>
        <taxon>Pseudomonadota</taxon>
        <taxon>Alphaproteobacteria</taxon>
        <taxon>Hyphomicrobiales</taxon>
        <taxon>Xanthobacteraceae</taxon>
        <taxon>Ancylobacter</taxon>
    </lineage>
</organism>
<feature type="chain" id="PRO_5039590745" description="Porin" evidence="1">
    <location>
        <begin position="35"/>
        <end position="102"/>
    </location>
</feature>
<gene>
    <name evidence="2" type="ORF">K9D25_04780</name>
</gene>
<evidence type="ECO:0000256" key="1">
    <source>
        <dbReference type="SAM" id="SignalP"/>
    </source>
</evidence>
<dbReference type="EMBL" id="CP083239">
    <property type="protein sequence ID" value="UOK72036.1"/>
    <property type="molecule type" value="Genomic_DNA"/>
</dbReference>
<feature type="signal peptide" evidence="1">
    <location>
        <begin position="1"/>
        <end position="34"/>
    </location>
</feature>
<dbReference type="AlphaFoldDB" id="A0A9E7D7G1"/>
<keyword evidence="1" id="KW-0732">Signal</keyword>
<evidence type="ECO:0000313" key="2">
    <source>
        <dbReference type="EMBL" id="UOK72036.1"/>
    </source>
</evidence>
<sequence length="102" mass="10018">MSGTGQRGAHAGHFGKTALLLAGAMLLASLPAAAQTAAPGTKPATPDPKSDPLCASYGAGFVRLAGSSTCVKISGSVQGDFYATDVNSAGRVDALTPGLKSK</sequence>
<reference evidence="2" key="1">
    <citation type="submission" date="2021-09" db="EMBL/GenBank/DDBJ databases">
        <title>Network and meta-omics reveal the key degrader and cooperation patterns in an efficient 1,4-dioxane-degrading microbial community.</title>
        <authorList>
            <person name="Dai C."/>
        </authorList>
    </citation>
    <scope>NUCLEOTIDE SEQUENCE</scope>
    <source>
        <strain evidence="2">ZM13</strain>
    </source>
</reference>
<name>A0A9E7D7G1_9HYPH</name>
<evidence type="ECO:0008006" key="4">
    <source>
        <dbReference type="Google" id="ProtNLM"/>
    </source>
</evidence>
<protein>
    <recommendedName>
        <fullName evidence="4">Porin</fullName>
    </recommendedName>
</protein>
<dbReference type="Proteomes" id="UP000831684">
    <property type="component" value="Chromosome"/>
</dbReference>
<proteinExistence type="predicted"/>
<dbReference type="KEGG" id="apol:K9D25_04780"/>
<accession>A0A9E7D7G1</accession>